<evidence type="ECO:0000256" key="7">
    <source>
        <dbReference type="SAM" id="Phobius"/>
    </source>
</evidence>
<accession>A0A9D7HMU3</accession>
<dbReference type="Gene3D" id="1.20.81.30">
    <property type="entry name" value="Type II secretion system (T2SS), domain F"/>
    <property type="match status" value="2"/>
</dbReference>
<dbReference type="Pfam" id="PF00482">
    <property type="entry name" value="T2SSF"/>
    <property type="match status" value="2"/>
</dbReference>
<gene>
    <name evidence="9" type="ORF">IPH26_22560</name>
</gene>
<dbReference type="InterPro" id="IPR018076">
    <property type="entry name" value="T2SS_GspF_dom"/>
</dbReference>
<keyword evidence="5 7" id="KW-1133">Transmembrane helix</keyword>
<dbReference type="PANTHER" id="PTHR30012:SF0">
    <property type="entry name" value="TYPE II SECRETION SYSTEM PROTEIN F-RELATED"/>
    <property type="match status" value="1"/>
</dbReference>
<dbReference type="PANTHER" id="PTHR30012">
    <property type="entry name" value="GENERAL SECRETION PATHWAY PROTEIN"/>
    <property type="match status" value="1"/>
</dbReference>
<feature type="transmembrane region" description="Helical" evidence="7">
    <location>
        <begin position="163"/>
        <end position="184"/>
    </location>
</feature>
<dbReference type="PRINTS" id="PR00812">
    <property type="entry name" value="BCTERIALGSPF"/>
</dbReference>
<dbReference type="InterPro" id="IPR042094">
    <property type="entry name" value="T2SS_GspF_sf"/>
</dbReference>
<name>A0A9D7HMU3_9PROT</name>
<evidence type="ECO:0000256" key="6">
    <source>
        <dbReference type="ARBA" id="ARBA00023136"/>
    </source>
</evidence>
<keyword evidence="4 7" id="KW-0812">Transmembrane</keyword>
<dbReference type="InterPro" id="IPR003004">
    <property type="entry name" value="GspF/PilC"/>
</dbReference>
<proteinExistence type="inferred from homology"/>
<evidence type="ECO:0000256" key="4">
    <source>
        <dbReference type="ARBA" id="ARBA00022692"/>
    </source>
</evidence>
<dbReference type="Proteomes" id="UP000807785">
    <property type="component" value="Unassembled WGS sequence"/>
</dbReference>
<feature type="transmembrane region" description="Helical" evidence="7">
    <location>
        <begin position="218"/>
        <end position="235"/>
    </location>
</feature>
<evidence type="ECO:0000256" key="3">
    <source>
        <dbReference type="ARBA" id="ARBA00022475"/>
    </source>
</evidence>
<evidence type="ECO:0000256" key="5">
    <source>
        <dbReference type="ARBA" id="ARBA00022989"/>
    </source>
</evidence>
<dbReference type="AlphaFoldDB" id="A0A9D7HMU3"/>
<feature type="domain" description="Type II secretion system protein GspF" evidence="8">
    <location>
        <begin position="265"/>
        <end position="386"/>
    </location>
</feature>
<dbReference type="EMBL" id="JADJEV010000005">
    <property type="protein sequence ID" value="MBK6975607.1"/>
    <property type="molecule type" value="Genomic_DNA"/>
</dbReference>
<comment type="similarity">
    <text evidence="2">Belongs to the GSP F family.</text>
</comment>
<dbReference type="GO" id="GO:0005886">
    <property type="term" value="C:plasma membrane"/>
    <property type="evidence" value="ECO:0007669"/>
    <property type="project" value="UniProtKB-SubCell"/>
</dbReference>
<comment type="subcellular location">
    <subcellularLocation>
        <location evidence="1">Cell membrane</location>
        <topology evidence="1">Multi-pass membrane protein</topology>
    </subcellularLocation>
</comment>
<evidence type="ECO:0000313" key="9">
    <source>
        <dbReference type="EMBL" id="MBK6975607.1"/>
    </source>
</evidence>
<evidence type="ECO:0000259" key="8">
    <source>
        <dbReference type="Pfam" id="PF00482"/>
    </source>
</evidence>
<keyword evidence="6 7" id="KW-0472">Membrane</keyword>
<organism evidence="9 10">
    <name type="scientific">Candidatus Methylophosphatis roskildensis</name>
    <dbReference type="NCBI Taxonomy" id="2899263"/>
    <lineage>
        <taxon>Bacteria</taxon>
        <taxon>Pseudomonadati</taxon>
        <taxon>Pseudomonadota</taxon>
        <taxon>Betaproteobacteria</taxon>
        <taxon>Nitrosomonadales</taxon>
        <taxon>Sterolibacteriaceae</taxon>
        <taxon>Candidatus Methylophosphatis</taxon>
    </lineage>
</organism>
<protein>
    <submittedName>
        <fullName evidence="9">Type II secretion system F family protein</fullName>
    </submittedName>
</protein>
<comment type="caution">
    <text evidence="9">The sequence shown here is derived from an EMBL/GenBank/DDBJ whole genome shotgun (WGS) entry which is preliminary data.</text>
</comment>
<feature type="domain" description="Type II secretion system protein GspF" evidence="8">
    <location>
        <begin position="62"/>
        <end position="185"/>
    </location>
</feature>
<evidence type="ECO:0000313" key="10">
    <source>
        <dbReference type="Proteomes" id="UP000807785"/>
    </source>
</evidence>
<evidence type="ECO:0000256" key="1">
    <source>
        <dbReference type="ARBA" id="ARBA00004651"/>
    </source>
</evidence>
<keyword evidence="3" id="KW-1003">Cell membrane</keyword>
<evidence type="ECO:0000256" key="2">
    <source>
        <dbReference type="ARBA" id="ARBA00005745"/>
    </source>
</evidence>
<feature type="transmembrane region" description="Helical" evidence="7">
    <location>
        <begin position="367"/>
        <end position="387"/>
    </location>
</feature>
<reference evidence="9" key="1">
    <citation type="submission" date="2020-10" db="EMBL/GenBank/DDBJ databases">
        <title>Connecting structure to function with the recovery of over 1000 high-quality activated sludge metagenome-assembled genomes encoding full-length rRNA genes using long-read sequencing.</title>
        <authorList>
            <person name="Singleton C.M."/>
            <person name="Petriglieri F."/>
            <person name="Kristensen J.M."/>
            <person name="Kirkegaard R.H."/>
            <person name="Michaelsen T.Y."/>
            <person name="Andersen M.H."/>
            <person name="Karst S.M."/>
            <person name="Dueholm M.S."/>
            <person name="Nielsen P.H."/>
            <person name="Albertsen M."/>
        </authorList>
    </citation>
    <scope>NUCLEOTIDE SEQUENCE</scope>
    <source>
        <strain evidence="9">Bjer_18-Q3-R1-45_BAT3C.347</strain>
    </source>
</reference>
<sequence length="395" mass="43865">MRFDVKVMRDGGAVTRLALDASDSQDAARLAKAQGYAVLSVRSPQTLRALGRRRHAFPLGMFAQELLTLLEAGLAMVESLETLKEKESHPERAQVLSRIVASLYEGQPLSQALAAQPEVFPPLFVATVRASEKTSDLPEALRRYVAYQGQLDVVKKKLVSAAIYPFLLLGVGSMVVAFLLLYVVPRFSRIFEDMGTNIPALAKLLVRWGGFVNEHGETVLIVGGALATLFLVWVTRKSTHAWLLAQVSRIPAIGERVRVYQLARFYRTVGMLLRGGMPILSSLSMTSELLHTRLRVRLQLAAEGVREGRSISQSMEAHGLTTPVALRMLRVGERTGQMGEMMERIAAFYDEEIARWVDWFARVFEPVLMLFIGAVIGTVVVMMYFPIFELAGSIQ</sequence>